<dbReference type="GO" id="GO:0043235">
    <property type="term" value="C:receptor complex"/>
    <property type="evidence" value="ECO:0007669"/>
    <property type="project" value="TreeGrafter"/>
</dbReference>
<evidence type="ECO:0000256" key="6">
    <source>
        <dbReference type="ARBA" id="ARBA00022729"/>
    </source>
</evidence>
<dbReference type="PANTHER" id="PTHR14076">
    <property type="entry name" value="RECEPTOR ACTIVITY MODIFYING PROTEIN RAMP"/>
    <property type="match status" value="1"/>
</dbReference>
<dbReference type="KEGG" id="tsr:106554035"/>
<dbReference type="RefSeq" id="XP_013928113.1">
    <property type="nucleotide sequence ID" value="XM_014072638.1"/>
</dbReference>
<keyword evidence="8 11" id="KW-0472">Membrane</keyword>
<organism evidence="12 13">
    <name type="scientific">Thamnophis sirtalis</name>
    <dbReference type="NCBI Taxonomy" id="35019"/>
    <lineage>
        <taxon>Eukaryota</taxon>
        <taxon>Metazoa</taxon>
        <taxon>Chordata</taxon>
        <taxon>Craniata</taxon>
        <taxon>Vertebrata</taxon>
        <taxon>Euteleostomi</taxon>
        <taxon>Lepidosauria</taxon>
        <taxon>Squamata</taxon>
        <taxon>Bifurcata</taxon>
        <taxon>Unidentata</taxon>
        <taxon>Episquamata</taxon>
        <taxon>Toxicofera</taxon>
        <taxon>Serpentes</taxon>
        <taxon>Colubroidea</taxon>
        <taxon>Colubridae</taxon>
        <taxon>Natricinae</taxon>
        <taxon>Thamnophis</taxon>
    </lineage>
</organism>
<dbReference type="GO" id="GO:0001525">
    <property type="term" value="P:angiogenesis"/>
    <property type="evidence" value="ECO:0007669"/>
    <property type="project" value="TreeGrafter"/>
</dbReference>
<evidence type="ECO:0000256" key="8">
    <source>
        <dbReference type="ARBA" id="ARBA00023136"/>
    </source>
</evidence>
<dbReference type="GeneID" id="106554035"/>
<dbReference type="GO" id="GO:0007186">
    <property type="term" value="P:G protein-coupled receptor signaling pathway"/>
    <property type="evidence" value="ECO:0007669"/>
    <property type="project" value="TreeGrafter"/>
</dbReference>
<dbReference type="GO" id="GO:0005886">
    <property type="term" value="C:plasma membrane"/>
    <property type="evidence" value="ECO:0007669"/>
    <property type="project" value="UniProtKB-SubCell"/>
</dbReference>
<dbReference type="InterPro" id="IPR038126">
    <property type="entry name" value="RAMP_sf"/>
</dbReference>
<sequence length="177" mass="20410">MLQSGRLYKMDGHALLLRLLLLVSTVAITLHAFSGTTVSPQNATFSFKSLNLTIQEIKDFVYNYRIRECWDLFTGQMANISKIYWCDWKTILRPYSHLTDCLENEADKLLINYPNSMAEEYIIISHHEYFLNCTLQNQPLKDPPENILLALIITPICLIPFLVALVVLKSKDGEMHM</sequence>
<evidence type="ECO:0000313" key="13">
    <source>
        <dbReference type="RefSeq" id="XP_013928113.1"/>
    </source>
</evidence>
<keyword evidence="5 11" id="KW-0812">Transmembrane</keyword>
<dbReference type="InterPro" id="IPR006985">
    <property type="entry name" value="RAMP"/>
</dbReference>
<evidence type="ECO:0000256" key="11">
    <source>
        <dbReference type="SAM" id="Phobius"/>
    </source>
</evidence>
<dbReference type="GO" id="GO:0015026">
    <property type="term" value="F:coreceptor activity"/>
    <property type="evidence" value="ECO:0007669"/>
    <property type="project" value="InterPro"/>
</dbReference>
<comment type="similarity">
    <text evidence="2">Belongs to the RAMP family.</text>
</comment>
<keyword evidence="9" id="KW-1015">Disulfide bond</keyword>
<keyword evidence="6" id="KW-0732">Signal</keyword>
<keyword evidence="10 13" id="KW-0675">Receptor</keyword>
<name>A0A6I9YU57_9SAUR</name>
<accession>A0A6I9YU57</accession>
<dbReference type="GO" id="GO:0008277">
    <property type="term" value="P:regulation of G protein-coupled receptor signaling pathway"/>
    <property type="evidence" value="ECO:0007669"/>
    <property type="project" value="InterPro"/>
</dbReference>
<evidence type="ECO:0000256" key="2">
    <source>
        <dbReference type="ARBA" id="ARBA00007087"/>
    </source>
</evidence>
<reference evidence="13" key="1">
    <citation type="submission" date="2025-08" db="UniProtKB">
        <authorList>
            <consortium name="RefSeq"/>
        </authorList>
    </citation>
    <scope>IDENTIFICATION</scope>
    <source>
        <tissue evidence="13">Skeletal muscle</tissue>
    </source>
</reference>
<evidence type="ECO:0000256" key="1">
    <source>
        <dbReference type="ARBA" id="ARBA00004251"/>
    </source>
</evidence>
<dbReference type="GO" id="GO:0032870">
    <property type="term" value="P:cellular response to hormone stimulus"/>
    <property type="evidence" value="ECO:0007669"/>
    <property type="project" value="TreeGrafter"/>
</dbReference>
<evidence type="ECO:0000256" key="4">
    <source>
        <dbReference type="ARBA" id="ARBA00022475"/>
    </source>
</evidence>
<dbReference type="GO" id="GO:0009986">
    <property type="term" value="C:cell surface"/>
    <property type="evidence" value="ECO:0007669"/>
    <property type="project" value="TreeGrafter"/>
</dbReference>
<protein>
    <submittedName>
        <fullName evidence="13">Receptor activity-modifying protein 2</fullName>
    </submittedName>
</protein>
<keyword evidence="3" id="KW-0813">Transport</keyword>
<feature type="transmembrane region" description="Helical" evidence="11">
    <location>
        <begin position="12"/>
        <end position="33"/>
    </location>
</feature>
<feature type="transmembrane region" description="Helical" evidence="11">
    <location>
        <begin position="147"/>
        <end position="168"/>
    </location>
</feature>
<dbReference type="PANTHER" id="PTHR14076:SF9">
    <property type="entry name" value="RECEPTOR ACTIVITY-MODIFYING PROTEIN 2"/>
    <property type="match status" value="1"/>
</dbReference>
<dbReference type="AlphaFoldDB" id="A0A6I9YU57"/>
<proteinExistence type="inferred from homology"/>
<comment type="subcellular location">
    <subcellularLocation>
        <location evidence="1">Cell membrane</location>
        <topology evidence="1">Single-pass type I membrane protein</topology>
    </subcellularLocation>
</comment>
<dbReference type="Pfam" id="PF04901">
    <property type="entry name" value="RAMP"/>
    <property type="match status" value="1"/>
</dbReference>
<evidence type="ECO:0000256" key="10">
    <source>
        <dbReference type="ARBA" id="ARBA00023170"/>
    </source>
</evidence>
<gene>
    <name evidence="13" type="primary">RAMP2</name>
</gene>
<evidence type="ECO:0000313" key="12">
    <source>
        <dbReference type="Proteomes" id="UP000504617"/>
    </source>
</evidence>
<dbReference type="OrthoDB" id="9416539at2759"/>
<evidence type="ECO:0000256" key="3">
    <source>
        <dbReference type="ARBA" id="ARBA00022448"/>
    </source>
</evidence>
<dbReference type="GO" id="GO:0072659">
    <property type="term" value="P:protein localization to plasma membrane"/>
    <property type="evidence" value="ECO:0007669"/>
    <property type="project" value="TreeGrafter"/>
</dbReference>
<evidence type="ECO:0000256" key="5">
    <source>
        <dbReference type="ARBA" id="ARBA00022692"/>
    </source>
</evidence>
<keyword evidence="7 11" id="KW-1133">Transmembrane helix</keyword>
<dbReference type="GO" id="GO:0031623">
    <property type="term" value="P:receptor internalization"/>
    <property type="evidence" value="ECO:0007669"/>
    <property type="project" value="TreeGrafter"/>
</dbReference>
<dbReference type="GO" id="GO:0006886">
    <property type="term" value="P:intracellular protein transport"/>
    <property type="evidence" value="ECO:0007669"/>
    <property type="project" value="InterPro"/>
</dbReference>
<keyword evidence="12" id="KW-1185">Reference proteome</keyword>
<evidence type="ECO:0000256" key="9">
    <source>
        <dbReference type="ARBA" id="ARBA00023157"/>
    </source>
</evidence>
<dbReference type="CTD" id="10266"/>
<dbReference type="Gene3D" id="1.10.150.510">
    <property type="entry name" value="Receptor activity modifying family"/>
    <property type="match status" value="1"/>
</dbReference>
<dbReference type="GO" id="GO:0006816">
    <property type="term" value="P:calcium ion transport"/>
    <property type="evidence" value="ECO:0007669"/>
    <property type="project" value="TreeGrafter"/>
</dbReference>
<evidence type="ECO:0000256" key="7">
    <source>
        <dbReference type="ARBA" id="ARBA00022989"/>
    </source>
</evidence>
<dbReference type="Proteomes" id="UP000504617">
    <property type="component" value="Unplaced"/>
</dbReference>
<keyword evidence="4" id="KW-1003">Cell membrane</keyword>